<name>A0A672NBH5_SINGR</name>
<keyword evidence="8" id="KW-0479">Metal-binding</keyword>
<keyword evidence="5" id="KW-0813">Transport</keyword>
<dbReference type="InterPro" id="IPR002492">
    <property type="entry name" value="Transposase_Tc1-like"/>
</dbReference>
<feature type="transmembrane region" description="Helical" evidence="24">
    <location>
        <begin position="162"/>
        <end position="182"/>
    </location>
</feature>
<keyword evidence="10" id="KW-1278">Translocase</keyword>
<dbReference type="InParanoid" id="A0A672NBH5"/>
<keyword evidence="15 24" id="KW-0472">Membrane</keyword>
<evidence type="ECO:0000256" key="15">
    <source>
        <dbReference type="ARBA" id="ARBA00023136"/>
    </source>
</evidence>
<evidence type="ECO:0000256" key="8">
    <source>
        <dbReference type="ARBA" id="ARBA00022723"/>
    </source>
</evidence>
<evidence type="ECO:0000256" key="6">
    <source>
        <dbReference type="ARBA" id="ARBA00022617"/>
    </source>
</evidence>
<evidence type="ECO:0000256" key="20">
    <source>
        <dbReference type="ARBA" id="ARBA00042550"/>
    </source>
</evidence>
<proteinExistence type="predicted"/>
<reference evidence="26" key="2">
    <citation type="submission" date="2025-09" db="UniProtKB">
        <authorList>
            <consortium name="Ensembl"/>
        </authorList>
    </citation>
    <scope>IDENTIFICATION</scope>
</reference>
<comment type="catalytic activity">
    <reaction evidence="23">
        <text>Fe(3+)(out) + L-ascorbate(in) = monodehydro-L-ascorbate radical(in) + Fe(2+)(out) + H(+)</text>
        <dbReference type="Rhea" id="RHEA:30403"/>
        <dbReference type="ChEBI" id="CHEBI:15378"/>
        <dbReference type="ChEBI" id="CHEBI:29033"/>
        <dbReference type="ChEBI" id="CHEBI:29034"/>
        <dbReference type="ChEBI" id="CHEBI:38290"/>
        <dbReference type="ChEBI" id="CHEBI:59513"/>
        <dbReference type="EC" id="7.2.1.3"/>
    </reaction>
    <physiologicalReaction direction="left-to-right" evidence="23">
        <dbReference type="Rhea" id="RHEA:30404"/>
    </physiologicalReaction>
</comment>
<evidence type="ECO:0000256" key="21">
    <source>
        <dbReference type="ARBA" id="ARBA00042571"/>
    </source>
</evidence>
<evidence type="ECO:0000313" key="26">
    <source>
        <dbReference type="Ensembl" id="ENSSGRP00000047847.1"/>
    </source>
</evidence>
<comment type="subunit">
    <text evidence="4">Homodimer.</text>
</comment>
<dbReference type="EC" id="7.2.1.3" evidence="18"/>
<evidence type="ECO:0000256" key="11">
    <source>
        <dbReference type="ARBA" id="ARBA00022982"/>
    </source>
</evidence>
<keyword evidence="16" id="KW-0325">Glycoprotein</keyword>
<sequence>MKTLNIKDIRFALKYINPVIFCLCFRSVSLGGFAWDESFLQFNLHPFLMVTSLVVLYGNAIVLYRVPFTWSRWWWCKRAHAGLLFVAMVLSVLGVCAAFDFHIANNIPHLCSLHSWTGISTVALFTLQVQYTWSSLIEMSQYFHCFMLSKWFVGLWEKWNSVCKLIGIAVVIFGLLVGSTAVKKPSGRPRLSSKHQDRLLLRTQLWNHVTSSAELAQEWQQVGVRASASTVRPRLLDNGLVSRRAAKKPLLFKKNVKGRLKFCRKYRIGQQKIG</sequence>
<feature type="transmembrane region" description="Helical" evidence="24">
    <location>
        <begin position="107"/>
        <end position="127"/>
    </location>
</feature>
<evidence type="ECO:0000256" key="17">
    <source>
        <dbReference type="ARBA" id="ARBA00023228"/>
    </source>
</evidence>
<keyword evidence="12 24" id="KW-1133">Transmembrane helix</keyword>
<evidence type="ECO:0000256" key="24">
    <source>
        <dbReference type="SAM" id="Phobius"/>
    </source>
</evidence>
<keyword evidence="9" id="KW-0967">Endosome</keyword>
<keyword evidence="27" id="KW-1185">Reference proteome</keyword>
<dbReference type="InterPro" id="IPR043205">
    <property type="entry name" value="CYB561/CYBRD1-like"/>
</dbReference>
<evidence type="ECO:0000256" key="3">
    <source>
        <dbReference type="ARBA" id="ARBA00004155"/>
    </source>
</evidence>
<evidence type="ECO:0000256" key="10">
    <source>
        <dbReference type="ARBA" id="ARBA00022967"/>
    </source>
</evidence>
<evidence type="ECO:0000256" key="18">
    <source>
        <dbReference type="ARBA" id="ARBA00024225"/>
    </source>
</evidence>
<evidence type="ECO:0000256" key="13">
    <source>
        <dbReference type="ARBA" id="ARBA00023002"/>
    </source>
</evidence>
<dbReference type="GO" id="GO:0140571">
    <property type="term" value="F:transmembrane ascorbate ferrireductase activity"/>
    <property type="evidence" value="ECO:0007669"/>
    <property type="project" value="UniProtKB-EC"/>
</dbReference>
<evidence type="ECO:0000256" key="19">
    <source>
        <dbReference type="ARBA" id="ARBA00040498"/>
    </source>
</evidence>
<dbReference type="PANTHER" id="PTHR10106:SF38">
    <property type="entry name" value="LYSOSOMAL MEMBRANE ASCORBATE-DEPENDENT FERRIREDUCTASE CYB561A3"/>
    <property type="match status" value="1"/>
</dbReference>
<keyword evidence="11" id="KW-0249">Electron transport</keyword>
<dbReference type="SMART" id="SM00665">
    <property type="entry name" value="B561"/>
    <property type="match status" value="1"/>
</dbReference>
<dbReference type="GO" id="GO:0005765">
    <property type="term" value="C:lysosomal membrane"/>
    <property type="evidence" value="ECO:0007669"/>
    <property type="project" value="UniProtKB-SubCell"/>
</dbReference>
<dbReference type="Pfam" id="PF01498">
    <property type="entry name" value="HTH_Tnp_Tc3_2"/>
    <property type="match status" value="1"/>
</dbReference>
<evidence type="ECO:0000256" key="2">
    <source>
        <dbReference type="ARBA" id="ARBA00004107"/>
    </source>
</evidence>
<dbReference type="InterPro" id="IPR006593">
    <property type="entry name" value="Cyt_b561/ferric_Rdtase_TM"/>
</dbReference>
<dbReference type="Pfam" id="PF03188">
    <property type="entry name" value="Cytochrom_B561"/>
    <property type="match status" value="1"/>
</dbReference>
<dbReference type="GO" id="GO:0003677">
    <property type="term" value="F:DNA binding"/>
    <property type="evidence" value="ECO:0007669"/>
    <property type="project" value="InterPro"/>
</dbReference>
<evidence type="ECO:0000259" key="25">
    <source>
        <dbReference type="PROSITE" id="PS50939"/>
    </source>
</evidence>
<evidence type="ECO:0000256" key="16">
    <source>
        <dbReference type="ARBA" id="ARBA00023180"/>
    </source>
</evidence>
<evidence type="ECO:0000256" key="14">
    <source>
        <dbReference type="ARBA" id="ARBA00023004"/>
    </source>
</evidence>
<evidence type="ECO:0000256" key="23">
    <source>
        <dbReference type="ARBA" id="ARBA00048457"/>
    </source>
</evidence>
<evidence type="ECO:0000256" key="12">
    <source>
        <dbReference type="ARBA" id="ARBA00022989"/>
    </source>
</evidence>
<dbReference type="GO" id="GO:0006313">
    <property type="term" value="P:DNA transposition"/>
    <property type="evidence" value="ECO:0007669"/>
    <property type="project" value="InterPro"/>
</dbReference>
<feature type="transmembrane region" description="Helical" evidence="24">
    <location>
        <begin position="47"/>
        <end position="67"/>
    </location>
</feature>
<dbReference type="Ensembl" id="ENSSGRT00000051159.1">
    <property type="protein sequence ID" value="ENSSGRP00000047847.1"/>
    <property type="gene ID" value="ENSSGRG00000025520.1"/>
</dbReference>
<feature type="transmembrane region" description="Helical" evidence="24">
    <location>
        <begin position="12"/>
        <end position="35"/>
    </location>
</feature>
<comment type="function">
    <text evidence="22">Transmembrane reductase that uses ascorbate as an electron donor in the cytoplasm and transfers electrons across membranes to reduce iron cations Fe(3+) into Fe(2+) in the lumen of the late endosome and lysosome. Reduced iron can then be extruded from the late endosome and lysosome to the cytoplasm by divalent metal-specific transporters. It is therefore most probably involved in endosomal and lysosomal cellular iron homeostasis.</text>
</comment>
<dbReference type="PANTHER" id="PTHR10106">
    <property type="entry name" value="CYTOCHROME B561-RELATED"/>
    <property type="match status" value="1"/>
</dbReference>
<feature type="domain" description="Cytochrome b561" evidence="25">
    <location>
        <begin position="9"/>
        <end position="220"/>
    </location>
</feature>
<keyword evidence="6" id="KW-0349">Heme</keyword>
<keyword evidence="14" id="KW-0408">Iron</keyword>
<protein>
    <recommendedName>
        <fullName evidence="19">Lysosomal membrane ascorbate-dependent ferrireductase CYB561A3</fullName>
        <ecNumber evidence="18">7.2.1.3</ecNumber>
    </recommendedName>
    <alternativeName>
        <fullName evidence="21">Cytochrome b ascorbate-dependent protein 3</fullName>
    </alternativeName>
    <alternativeName>
        <fullName evidence="20">Lysosomal cytochrome b</fullName>
    </alternativeName>
</protein>
<evidence type="ECO:0000313" key="27">
    <source>
        <dbReference type="Proteomes" id="UP000472262"/>
    </source>
</evidence>
<evidence type="ECO:0000256" key="4">
    <source>
        <dbReference type="ARBA" id="ARBA00011738"/>
    </source>
</evidence>
<dbReference type="GO" id="GO:0046872">
    <property type="term" value="F:metal ion binding"/>
    <property type="evidence" value="ECO:0007669"/>
    <property type="project" value="UniProtKB-KW"/>
</dbReference>
<dbReference type="AlphaFoldDB" id="A0A672NBH5"/>
<evidence type="ECO:0000256" key="9">
    <source>
        <dbReference type="ARBA" id="ARBA00022753"/>
    </source>
</evidence>
<keyword evidence="7 24" id="KW-0812">Transmembrane</keyword>
<accession>A0A672NBH5</accession>
<reference evidence="26" key="1">
    <citation type="submission" date="2025-08" db="UniProtKB">
        <authorList>
            <consortium name="Ensembl"/>
        </authorList>
    </citation>
    <scope>IDENTIFICATION</scope>
</reference>
<evidence type="ECO:0000256" key="7">
    <source>
        <dbReference type="ARBA" id="ARBA00022692"/>
    </source>
</evidence>
<dbReference type="PROSITE" id="PS50939">
    <property type="entry name" value="CYTOCHROME_B561"/>
    <property type="match status" value="1"/>
</dbReference>
<feature type="transmembrane region" description="Helical" evidence="24">
    <location>
        <begin position="79"/>
        <end position="101"/>
    </location>
</feature>
<evidence type="ECO:0000256" key="22">
    <source>
        <dbReference type="ARBA" id="ARBA00046132"/>
    </source>
</evidence>
<keyword evidence="17" id="KW-0458">Lysosome</keyword>
<evidence type="ECO:0000256" key="1">
    <source>
        <dbReference type="ARBA" id="ARBA00001970"/>
    </source>
</evidence>
<organism evidence="26 27">
    <name type="scientific">Sinocyclocheilus grahami</name>
    <name type="common">Dianchi golden-line fish</name>
    <name type="synonym">Barbus grahami</name>
    <dbReference type="NCBI Taxonomy" id="75366"/>
    <lineage>
        <taxon>Eukaryota</taxon>
        <taxon>Metazoa</taxon>
        <taxon>Chordata</taxon>
        <taxon>Craniata</taxon>
        <taxon>Vertebrata</taxon>
        <taxon>Euteleostomi</taxon>
        <taxon>Actinopterygii</taxon>
        <taxon>Neopterygii</taxon>
        <taxon>Teleostei</taxon>
        <taxon>Ostariophysi</taxon>
        <taxon>Cypriniformes</taxon>
        <taxon>Cyprinidae</taxon>
        <taxon>Cyprininae</taxon>
        <taxon>Sinocyclocheilus</taxon>
    </lineage>
</organism>
<dbReference type="GO" id="GO:0015074">
    <property type="term" value="P:DNA integration"/>
    <property type="evidence" value="ECO:0007669"/>
    <property type="project" value="InterPro"/>
</dbReference>
<dbReference type="Gene3D" id="1.20.120.1770">
    <property type="match status" value="1"/>
</dbReference>
<keyword evidence="13" id="KW-0560">Oxidoreductase</keyword>
<comment type="subcellular location">
    <subcellularLocation>
        <location evidence="2">Late endosome membrane</location>
        <topology evidence="2">Multi-pass membrane protein</topology>
    </subcellularLocation>
    <subcellularLocation>
        <location evidence="3">Lysosome membrane</location>
        <topology evidence="3">Multi-pass membrane protein</topology>
    </subcellularLocation>
</comment>
<comment type="cofactor">
    <cofactor evidence="1">
        <name>heme b</name>
        <dbReference type="ChEBI" id="CHEBI:60344"/>
    </cofactor>
</comment>
<evidence type="ECO:0000256" key="5">
    <source>
        <dbReference type="ARBA" id="ARBA00022448"/>
    </source>
</evidence>
<dbReference type="Proteomes" id="UP000472262">
    <property type="component" value="Unassembled WGS sequence"/>
</dbReference>
<dbReference type="GO" id="GO:0031902">
    <property type="term" value="C:late endosome membrane"/>
    <property type="evidence" value="ECO:0007669"/>
    <property type="project" value="UniProtKB-SubCell"/>
</dbReference>